<dbReference type="SUPFAM" id="SSF55486">
    <property type="entry name" value="Metalloproteases ('zincins'), catalytic domain"/>
    <property type="match status" value="1"/>
</dbReference>
<comment type="cofactor">
    <cofactor evidence="9">
        <name>Zn(2+)</name>
        <dbReference type="ChEBI" id="CHEBI:29105"/>
    </cofactor>
    <text evidence="9">Binds 1 zinc ion.</text>
</comment>
<dbReference type="EMBL" id="LZRT01000075">
    <property type="protein sequence ID" value="OUM87495.1"/>
    <property type="molecule type" value="Genomic_DNA"/>
</dbReference>
<dbReference type="PANTHER" id="PTHR46986">
    <property type="entry name" value="ENDORIBONUCLEASE YBEY, CHLOROPLASTIC"/>
    <property type="match status" value="1"/>
</dbReference>
<evidence type="ECO:0000256" key="7">
    <source>
        <dbReference type="ARBA" id="ARBA00022801"/>
    </source>
</evidence>
<evidence type="ECO:0000256" key="9">
    <source>
        <dbReference type="HAMAP-Rule" id="MF_00009"/>
    </source>
</evidence>
<dbReference type="GO" id="GO:0008270">
    <property type="term" value="F:zinc ion binding"/>
    <property type="evidence" value="ECO:0007669"/>
    <property type="project" value="UniProtKB-UniRule"/>
</dbReference>
<evidence type="ECO:0000256" key="8">
    <source>
        <dbReference type="ARBA" id="ARBA00022833"/>
    </source>
</evidence>
<dbReference type="Gene3D" id="3.40.390.30">
    <property type="entry name" value="Metalloproteases ('zincins'), catalytic domain"/>
    <property type="match status" value="1"/>
</dbReference>
<keyword evidence="3 9" id="KW-0698">rRNA processing</keyword>
<evidence type="ECO:0000256" key="3">
    <source>
        <dbReference type="ARBA" id="ARBA00022552"/>
    </source>
</evidence>
<name>A0A1Y3PJC7_9BACI</name>
<dbReference type="GO" id="GO:0005737">
    <property type="term" value="C:cytoplasm"/>
    <property type="evidence" value="ECO:0007669"/>
    <property type="project" value="UniProtKB-SubCell"/>
</dbReference>
<dbReference type="GO" id="GO:0004521">
    <property type="term" value="F:RNA endonuclease activity"/>
    <property type="evidence" value="ECO:0007669"/>
    <property type="project" value="UniProtKB-UniRule"/>
</dbReference>
<comment type="subcellular location">
    <subcellularLocation>
        <location evidence="9">Cytoplasm</location>
    </subcellularLocation>
</comment>
<evidence type="ECO:0000256" key="6">
    <source>
        <dbReference type="ARBA" id="ARBA00022759"/>
    </source>
</evidence>
<keyword evidence="4 9" id="KW-0540">Nuclease</keyword>
<dbReference type="Proteomes" id="UP000196475">
    <property type="component" value="Unassembled WGS sequence"/>
</dbReference>
<evidence type="ECO:0000313" key="10">
    <source>
        <dbReference type="EMBL" id="OUM87495.1"/>
    </source>
</evidence>
<evidence type="ECO:0000256" key="4">
    <source>
        <dbReference type="ARBA" id="ARBA00022722"/>
    </source>
</evidence>
<feature type="binding site" evidence="9">
    <location>
        <position position="100"/>
    </location>
    <ligand>
        <name>Zn(2+)</name>
        <dbReference type="ChEBI" id="CHEBI:29105"/>
        <note>catalytic</note>
    </ligand>
</feature>
<keyword evidence="7 9" id="KW-0378">Hydrolase</keyword>
<protein>
    <recommendedName>
        <fullName evidence="9">Endoribonuclease YbeY</fullName>
        <ecNumber evidence="9">3.1.-.-</ecNumber>
    </recommendedName>
</protein>
<sequence length="134" mass="15133">MHRLIERVIAAAAEQERLSSGEVSILLVDDREIQRYNARYRGVDQPTDVLSFSMLEGDSLPDQGIPLLLGDILISMPRAVSQAAEYGHSLERELGFLVVHGFLHLLGYDHDTPEAEREMFARQESVLTRLGLFR</sequence>
<dbReference type="PROSITE" id="PS01306">
    <property type="entry name" value="UPF0054"/>
    <property type="match status" value="1"/>
</dbReference>
<keyword evidence="5 9" id="KW-0479">Metal-binding</keyword>
<comment type="similarity">
    <text evidence="1 9">Belongs to the endoribonuclease YbeY family.</text>
</comment>
<keyword evidence="9" id="KW-0963">Cytoplasm</keyword>
<dbReference type="GO" id="GO:0006364">
    <property type="term" value="P:rRNA processing"/>
    <property type="evidence" value="ECO:0007669"/>
    <property type="project" value="UniProtKB-UniRule"/>
</dbReference>
<dbReference type="InterPro" id="IPR023091">
    <property type="entry name" value="MetalPrtase_cat_dom_sf_prd"/>
</dbReference>
<accession>A0A1Y3PJC7</accession>
<dbReference type="NCBIfam" id="TIGR00043">
    <property type="entry name" value="rRNA maturation RNase YbeY"/>
    <property type="match status" value="1"/>
</dbReference>
<proteinExistence type="inferred from homology"/>
<dbReference type="PANTHER" id="PTHR46986:SF1">
    <property type="entry name" value="ENDORIBONUCLEASE YBEY, CHLOROPLASTIC"/>
    <property type="match status" value="1"/>
</dbReference>
<dbReference type="InterPro" id="IPR020549">
    <property type="entry name" value="YbeY_CS"/>
</dbReference>
<dbReference type="HAMAP" id="MF_00009">
    <property type="entry name" value="Endoribonucl_YbeY"/>
    <property type="match status" value="1"/>
</dbReference>
<keyword evidence="6 9" id="KW-0255">Endonuclease</keyword>
<evidence type="ECO:0000256" key="2">
    <source>
        <dbReference type="ARBA" id="ARBA00022517"/>
    </source>
</evidence>
<evidence type="ECO:0000256" key="5">
    <source>
        <dbReference type="ARBA" id="ARBA00022723"/>
    </source>
</evidence>
<dbReference type="EC" id="3.1.-.-" evidence="9"/>
<evidence type="ECO:0000256" key="1">
    <source>
        <dbReference type="ARBA" id="ARBA00010875"/>
    </source>
</evidence>
<dbReference type="AlphaFoldDB" id="A0A1Y3PJC7"/>
<feature type="binding site" evidence="9">
    <location>
        <position position="110"/>
    </location>
    <ligand>
        <name>Zn(2+)</name>
        <dbReference type="ChEBI" id="CHEBI:29105"/>
        <note>catalytic</note>
    </ligand>
</feature>
<comment type="caution">
    <text evidence="10">The sequence shown here is derived from an EMBL/GenBank/DDBJ whole genome shotgun (WGS) entry which is preliminary data.</text>
</comment>
<dbReference type="InterPro" id="IPR002036">
    <property type="entry name" value="YbeY"/>
</dbReference>
<organism evidence="10 11">
    <name type="scientific">Bacillus thermozeamaize</name>
    <dbReference type="NCBI Taxonomy" id="230954"/>
    <lineage>
        <taxon>Bacteria</taxon>
        <taxon>Bacillati</taxon>
        <taxon>Bacillota</taxon>
        <taxon>Bacilli</taxon>
        <taxon>Bacillales</taxon>
        <taxon>Bacillaceae</taxon>
        <taxon>Bacillus</taxon>
    </lineage>
</organism>
<feature type="binding site" evidence="9">
    <location>
        <position position="104"/>
    </location>
    <ligand>
        <name>Zn(2+)</name>
        <dbReference type="ChEBI" id="CHEBI:29105"/>
        <note>catalytic</note>
    </ligand>
</feature>
<dbReference type="GO" id="GO:0004222">
    <property type="term" value="F:metalloendopeptidase activity"/>
    <property type="evidence" value="ECO:0007669"/>
    <property type="project" value="InterPro"/>
</dbReference>
<comment type="function">
    <text evidence="9">Single strand-specific metallo-endoribonuclease involved in late-stage 70S ribosome quality control and in maturation of the 3' terminus of the 16S rRNA.</text>
</comment>
<keyword evidence="2 9" id="KW-0690">Ribosome biogenesis</keyword>
<reference evidence="11" key="1">
    <citation type="submission" date="2016-06" db="EMBL/GenBank/DDBJ databases">
        <authorList>
            <person name="Nascimento L."/>
            <person name="Pereira R.V."/>
            <person name="Martins L.F."/>
            <person name="Quaggio R.B."/>
            <person name="Silva A.M."/>
            <person name="Setubal J.C."/>
        </authorList>
    </citation>
    <scope>NUCLEOTIDE SEQUENCE [LARGE SCALE GENOMIC DNA]</scope>
</reference>
<gene>
    <name evidence="9" type="primary">ybeY</name>
    <name evidence="10" type="ORF">BAA01_12765</name>
</gene>
<keyword evidence="8 9" id="KW-0862">Zinc</keyword>
<dbReference type="Pfam" id="PF02130">
    <property type="entry name" value="YbeY"/>
    <property type="match status" value="1"/>
</dbReference>
<evidence type="ECO:0000313" key="11">
    <source>
        <dbReference type="Proteomes" id="UP000196475"/>
    </source>
</evidence>